<feature type="signal peptide" evidence="1">
    <location>
        <begin position="1"/>
        <end position="29"/>
    </location>
</feature>
<dbReference type="Pfam" id="PF11736">
    <property type="entry name" value="DUF3299"/>
    <property type="match status" value="1"/>
</dbReference>
<dbReference type="AlphaFoldDB" id="A0A6B2K3H2"/>
<reference evidence="2 3" key="1">
    <citation type="submission" date="2020-02" db="EMBL/GenBank/DDBJ databases">
        <title>Pseudoroseicyclus tamarix, sp. nov., isolated from offshore sediment of a Tamarix chinensis forest.</title>
        <authorList>
            <person name="Gai Y."/>
        </authorList>
    </citation>
    <scope>NUCLEOTIDE SEQUENCE [LARGE SCALE GENOMIC DNA]</scope>
    <source>
        <strain evidence="2 3">CLL3-39</strain>
    </source>
</reference>
<name>A0A6B2K3H2_9RHOB</name>
<protein>
    <submittedName>
        <fullName evidence="2">DUF3299 domain-containing protein</fullName>
    </submittedName>
</protein>
<evidence type="ECO:0000313" key="2">
    <source>
        <dbReference type="EMBL" id="NDV01116.1"/>
    </source>
</evidence>
<dbReference type="InterPro" id="IPR006311">
    <property type="entry name" value="TAT_signal"/>
</dbReference>
<dbReference type="InterPro" id="IPR021727">
    <property type="entry name" value="DUF3299"/>
</dbReference>
<dbReference type="Gene3D" id="2.40.50.870">
    <property type="entry name" value="Protein of unknown function (DUF3299)"/>
    <property type="match status" value="1"/>
</dbReference>
<gene>
    <name evidence="2" type="ORF">GZA08_09080</name>
</gene>
<dbReference type="RefSeq" id="WP_163892444.1">
    <property type="nucleotide sequence ID" value="NZ_JAAFYS010000002.1"/>
</dbReference>
<dbReference type="EMBL" id="JAAGAB010000002">
    <property type="protein sequence ID" value="NDV01116.1"/>
    <property type="molecule type" value="Genomic_DNA"/>
</dbReference>
<keyword evidence="1" id="KW-0732">Signal</keyword>
<proteinExistence type="predicted"/>
<feature type="chain" id="PRO_5025660009" evidence="1">
    <location>
        <begin position="30"/>
        <end position="172"/>
    </location>
</feature>
<accession>A0A6B2K3H2</accession>
<comment type="caution">
    <text evidence="2">The sequence shown here is derived from an EMBL/GenBank/DDBJ whole genome shotgun (WGS) entry which is preliminary data.</text>
</comment>
<keyword evidence="3" id="KW-1185">Reference proteome</keyword>
<evidence type="ECO:0000256" key="1">
    <source>
        <dbReference type="SAM" id="SignalP"/>
    </source>
</evidence>
<organism evidence="2 3">
    <name type="scientific">Pseudoroseicyclus tamaricis</name>
    <dbReference type="NCBI Taxonomy" id="2705421"/>
    <lineage>
        <taxon>Bacteria</taxon>
        <taxon>Pseudomonadati</taxon>
        <taxon>Pseudomonadota</taxon>
        <taxon>Alphaproteobacteria</taxon>
        <taxon>Rhodobacterales</taxon>
        <taxon>Paracoccaceae</taxon>
        <taxon>Pseudoroseicyclus</taxon>
    </lineage>
</organism>
<dbReference type="Proteomes" id="UP000474757">
    <property type="component" value="Unassembled WGS sequence"/>
</dbReference>
<sequence>MPASLRRRTLLALGAGALAAPLMPRAALAADPLEITWDDLVPPGTPWPEIAGQGVYDEVNDIWRPEWDENGLKMNTAYDGKLIRMPGYIIPMVSDSSGVTEFILVPYVGACIHVPPPPPNQLVYVTTQEPWGSDDMWTAIWVTGLMEMEARSTEIAEIGYRLTAQQIEEYQW</sequence>
<evidence type="ECO:0000313" key="3">
    <source>
        <dbReference type="Proteomes" id="UP000474757"/>
    </source>
</evidence>
<dbReference type="PROSITE" id="PS51318">
    <property type="entry name" value="TAT"/>
    <property type="match status" value="1"/>
</dbReference>